<dbReference type="AlphaFoldDB" id="A0A5B0Q5T0"/>
<evidence type="ECO:0000313" key="2">
    <source>
        <dbReference type="EMBL" id="KAA1108429.1"/>
    </source>
</evidence>
<dbReference type="EMBL" id="VSWC01000028">
    <property type="protein sequence ID" value="KAA1108429.1"/>
    <property type="molecule type" value="Genomic_DNA"/>
</dbReference>
<accession>A0A5B0Q5T0</accession>
<name>A0A5B0Q5T0_PUCGR</name>
<dbReference type="Proteomes" id="UP000324748">
    <property type="component" value="Unassembled WGS sequence"/>
</dbReference>
<keyword evidence="3" id="KW-1185">Reference proteome</keyword>
<gene>
    <name evidence="2" type="ORF">PGT21_012542</name>
</gene>
<evidence type="ECO:0000256" key="1">
    <source>
        <dbReference type="SAM" id="MobiDB-lite"/>
    </source>
</evidence>
<feature type="compositionally biased region" description="Polar residues" evidence="1">
    <location>
        <begin position="183"/>
        <end position="194"/>
    </location>
</feature>
<comment type="caution">
    <text evidence="2">The sequence shown here is derived from an EMBL/GenBank/DDBJ whole genome shotgun (WGS) entry which is preliminary data.</text>
</comment>
<feature type="region of interest" description="Disordered" evidence="1">
    <location>
        <begin position="295"/>
        <end position="325"/>
    </location>
</feature>
<evidence type="ECO:0000313" key="3">
    <source>
        <dbReference type="Proteomes" id="UP000324748"/>
    </source>
</evidence>
<feature type="region of interest" description="Disordered" evidence="1">
    <location>
        <begin position="157"/>
        <end position="221"/>
    </location>
</feature>
<organism evidence="2 3">
    <name type="scientific">Puccinia graminis f. sp. tritici</name>
    <dbReference type="NCBI Taxonomy" id="56615"/>
    <lineage>
        <taxon>Eukaryota</taxon>
        <taxon>Fungi</taxon>
        <taxon>Dikarya</taxon>
        <taxon>Basidiomycota</taxon>
        <taxon>Pucciniomycotina</taxon>
        <taxon>Pucciniomycetes</taxon>
        <taxon>Pucciniales</taxon>
        <taxon>Pucciniaceae</taxon>
        <taxon>Puccinia</taxon>
    </lineage>
</organism>
<feature type="region of interest" description="Disordered" evidence="1">
    <location>
        <begin position="1"/>
        <end position="24"/>
    </location>
</feature>
<feature type="region of interest" description="Disordered" evidence="1">
    <location>
        <begin position="406"/>
        <end position="430"/>
    </location>
</feature>
<dbReference type="OrthoDB" id="2508391at2759"/>
<protein>
    <submittedName>
        <fullName evidence="2">Uncharacterized protein</fullName>
    </submittedName>
</protein>
<reference evidence="2 3" key="1">
    <citation type="submission" date="2019-05" db="EMBL/GenBank/DDBJ databases">
        <title>Emergence of the Ug99 lineage of the wheat stem rust pathogen through somatic hybridization.</title>
        <authorList>
            <person name="Li F."/>
            <person name="Upadhyaya N.M."/>
            <person name="Sperschneider J."/>
            <person name="Matny O."/>
            <person name="Nguyen-Phuc H."/>
            <person name="Mago R."/>
            <person name="Raley C."/>
            <person name="Miller M.E."/>
            <person name="Silverstein K.A.T."/>
            <person name="Henningsen E."/>
            <person name="Hirsch C.D."/>
            <person name="Visser B."/>
            <person name="Pretorius Z.A."/>
            <person name="Steffenson B.J."/>
            <person name="Schwessinger B."/>
            <person name="Dodds P.N."/>
            <person name="Figueroa M."/>
        </authorList>
    </citation>
    <scope>NUCLEOTIDE SEQUENCE [LARGE SCALE GENOMIC DNA]</scope>
    <source>
        <strain evidence="2">21-0</strain>
    </source>
</reference>
<proteinExistence type="predicted"/>
<sequence>MTQDEGEPIDSLIPPLSTPSFEEDGICSESAGCGRDTEIFVQFDVFIRRPPKKGRKGLIPLAPLNFKQPKSCSVTINTRETTLEAFQDMLVNVMNKRCPDLGNVVLADTNSDISRTEWIITLTNSRQGMFNRSKKIRLDSATFKRWTREIERSKRGRASIIIKQNKPGDDGTEPEVPADHQAAVQQELQRQGTLANRGGSGQNSQSDDRRSSQAPSASPPLNDFALAATIRNLHNTHRMAGHLHRGFPIYRNPINPNEGIILTGSTMTIWAEAIINKEAGVDLKHPPSTLTYRKLKKRKNNDPPSPVTCDHHNQQRGQSSESEGDLDECYRLGKDVSLSEYIEFCEYKPDTCYEDLTTFCREQFINNYHLFATDLVVHSLINEYHFPCGLVASLRDNVKRFTEHLKAKSQSSSHQEDHYETSQSEPEDSE</sequence>